<accession>A0A445N480</accession>
<reference evidence="4" key="1">
    <citation type="submission" date="2018-01" db="EMBL/GenBank/DDBJ databases">
        <authorList>
            <person name="Regsiter A."/>
            <person name="William W."/>
        </authorList>
    </citation>
    <scope>NUCLEOTIDE SEQUENCE</scope>
    <source>
        <strain evidence="4">TRIP AH-1</strain>
    </source>
</reference>
<feature type="domain" description="Response regulatory" evidence="2">
    <location>
        <begin position="131"/>
        <end position="247"/>
    </location>
</feature>
<name>A0A445N480_9BACT</name>
<dbReference type="EMBL" id="OJIN01000245">
    <property type="protein sequence ID" value="SPD76494.1"/>
    <property type="molecule type" value="Genomic_DNA"/>
</dbReference>
<dbReference type="CDD" id="cd00077">
    <property type="entry name" value="HDc"/>
    <property type="match status" value="1"/>
</dbReference>
<dbReference type="GO" id="GO:0016787">
    <property type="term" value="F:hydrolase activity"/>
    <property type="evidence" value="ECO:0007669"/>
    <property type="project" value="UniProtKB-KW"/>
</dbReference>
<evidence type="ECO:0000313" key="4">
    <source>
        <dbReference type="EMBL" id="SPD76494.1"/>
    </source>
</evidence>
<dbReference type="PANTHER" id="PTHR45228">
    <property type="entry name" value="CYCLIC DI-GMP PHOSPHODIESTERASE TM_0186-RELATED"/>
    <property type="match status" value="1"/>
</dbReference>
<dbReference type="PROSITE" id="PS51832">
    <property type="entry name" value="HD_GYP"/>
    <property type="match status" value="1"/>
</dbReference>
<dbReference type="GO" id="GO:0000160">
    <property type="term" value="P:phosphorelay signal transduction system"/>
    <property type="evidence" value="ECO:0007669"/>
    <property type="project" value="InterPro"/>
</dbReference>
<dbReference type="SMART" id="SM00471">
    <property type="entry name" value="HDc"/>
    <property type="match status" value="1"/>
</dbReference>
<protein>
    <submittedName>
        <fullName evidence="4">Response regulator receiver modulated metal dependent phosphohydrolase</fullName>
    </submittedName>
</protein>
<keyword evidence="1" id="KW-0597">Phosphoprotein</keyword>
<dbReference type="InterPro" id="IPR001789">
    <property type="entry name" value="Sig_transdc_resp-reg_receiver"/>
</dbReference>
<dbReference type="Gene3D" id="1.10.3210.10">
    <property type="entry name" value="Hypothetical protein af1432"/>
    <property type="match status" value="1"/>
</dbReference>
<dbReference type="InterPro" id="IPR052020">
    <property type="entry name" value="Cyclic_di-GMP/3'3'-cGAMP_PDE"/>
</dbReference>
<keyword evidence="4" id="KW-0378">Hydrolase</keyword>
<dbReference type="InterPro" id="IPR003607">
    <property type="entry name" value="HD/PDEase_dom"/>
</dbReference>
<feature type="domain" description="HD-GYP" evidence="3">
    <location>
        <begin position="264"/>
        <end position="452"/>
    </location>
</feature>
<feature type="modified residue" description="4-aspartylphosphate" evidence="1">
    <location>
        <position position="54"/>
    </location>
</feature>
<gene>
    <name evidence="4" type="ORF">PITCH_A980008</name>
</gene>
<dbReference type="Gene3D" id="3.40.50.2300">
    <property type="match status" value="2"/>
</dbReference>
<evidence type="ECO:0000259" key="2">
    <source>
        <dbReference type="PROSITE" id="PS50110"/>
    </source>
</evidence>
<dbReference type="Pfam" id="PF00072">
    <property type="entry name" value="Response_reg"/>
    <property type="match status" value="2"/>
</dbReference>
<feature type="domain" description="Response regulatory" evidence="2">
    <location>
        <begin position="5"/>
        <end position="121"/>
    </location>
</feature>
<dbReference type="SMART" id="SM00448">
    <property type="entry name" value="REC"/>
    <property type="match status" value="2"/>
</dbReference>
<dbReference type="CDD" id="cd00156">
    <property type="entry name" value="REC"/>
    <property type="match status" value="1"/>
</dbReference>
<dbReference type="InterPro" id="IPR037522">
    <property type="entry name" value="HD_GYP_dom"/>
</dbReference>
<dbReference type="PANTHER" id="PTHR45228:SF1">
    <property type="entry name" value="CYCLIC DI-GMP PHOSPHODIESTERASE TM_0186"/>
    <property type="match status" value="1"/>
</dbReference>
<dbReference type="InterPro" id="IPR011006">
    <property type="entry name" value="CheY-like_superfamily"/>
</dbReference>
<dbReference type="Pfam" id="PF13487">
    <property type="entry name" value="HD_5"/>
    <property type="match status" value="1"/>
</dbReference>
<evidence type="ECO:0000259" key="3">
    <source>
        <dbReference type="PROSITE" id="PS51832"/>
    </source>
</evidence>
<feature type="modified residue" description="4-aspartylphosphate" evidence="1">
    <location>
        <position position="180"/>
    </location>
</feature>
<dbReference type="SUPFAM" id="SSF52172">
    <property type="entry name" value="CheY-like"/>
    <property type="match status" value="2"/>
</dbReference>
<dbReference type="AlphaFoldDB" id="A0A445N480"/>
<dbReference type="PROSITE" id="PS50110">
    <property type="entry name" value="RESPONSE_REGULATORY"/>
    <property type="match status" value="2"/>
</dbReference>
<dbReference type="SUPFAM" id="SSF109604">
    <property type="entry name" value="HD-domain/PDEase-like"/>
    <property type="match status" value="1"/>
</dbReference>
<organism evidence="4">
    <name type="scientific">uncultured Desulfobacterium sp</name>
    <dbReference type="NCBI Taxonomy" id="201089"/>
    <lineage>
        <taxon>Bacteria</taxon>
        <taxon>Pseudomonadati</taxon>
        <taxon>Thermodesulfobacteriota</taxon>
        <taxon>Desulfobacteria</taxon>
        <taxon>Desulfobacterales</taxon>
        <taxon>Desulfobacteriaceae</taxon>
        <taxon>Desulfobacterium</taxon>
        <taxon>environmental samples</taxon>
    </lineage>
</organism>
<sequence length="452" mass="49847">MTEHRVLIVDDSAMMRRAMRIFLEPLKLDVYEAVDGQMGLDMAFENNFDLIVTDVNMPNMDGVELCRRLKGEPSTRGIPVVMVSSFDSDSDIEKGFQVGAAAYISKKEVQTQALETISKILSQATLHSRQTILVVDDSKTIRKIVEEGLAQAGFKVATATNGKEALNIIKHVKPDLILSDIDMPEMNGFEFCSEVNSNPDLAAIPFVVMSSNSDRAHMKRMLQYGAEAYITKPFNTDQLVILVEKLLSDQFLLLLKEKERLDSEQSLMLASITSLVSALEARDSYTRGHSESVATIVGGMAGLMGANQEEINRIIIGGQLHDIGKIGVRDSVLLKPGALTDDEFSQIKVHPAVGAKILESIPSLTDIVSIVQCHHERMDGKGYPNGLKSKQIPLNARMTAVADTYNALTSDRPYRNGMPQEKALQIVNDAKGTQLCPDCVEIFFKWISSNKK</sequence>
<proteinExistence type="predicted"/>
<evidence type="ECO:0000256" key="1">
    <source>
        <dbReference type="PROSITE-ProRule" id="PRU00169"/>
    </source>
</evidence>